<dbReference type="SUPFAM" id="SSF81901">
    <property type="entry name" value="HCP-like"/>
    <property type="match status" value="1"/>
</dbReference>
<dbReference type="Pfam" id="PF13374">
    <property type="entry name" value="TPR_10"/>
    <property type="match status" value="2"/>
</dbReference>
<evidence type="ECO:0000259" key="2">
    <source>
        <dbReference type="Pfam" id="PF12770"/>
    </source>
</evidence>
<dbReference type="EMBL" id="FJOF01000003">
    <property type="protein sequence ID" value="CZR38222.1"/>
    <property type="molecule type" value="Genomic_DNA"/>
</dbReference>
<protein>
    <recommendedName>
        <fullName evidence="2">CHAT domain-containing protein</fullName>
    </recommendedName>
</protein>
<dbReference type="RefSeq" id="XP_031078815.1">
    <property type="nucleotide sequence ID" value="XM_031228482.1"/>
</dbReference>
<feature type="domain" description="CHAT" evidence="2">
    <location>
        <begin position="888"/>
        <end position="1163"/>
    </location>
</feature>
<dbReference type="GeneID" id="42051466"/>
<dbReference type="Proteomes" id="UP000183971">
    <property type="component" value="Unassembled WGS sequence"/>
</dbReference>
<organism evidence="3 4">
    <name type="scientific">Fusarium proliferatum (strain ET1)</name>
    <name type="common">Orchid endophyte fungus</name>
    <dbReference type="NCBI Taxonomy" id="1227346"/>
    <lineage>
        <taxon>Eukaryota</taxon>
        <taxon>Fungi</taxon>
        <taxon>Dikarya</taxon>
        <taxon>Ascomycota</taxon>
        <taxon>Pezizomycotina</taxon>
        <taxon>Sordariomycetes</taxon>
        <taxon>Hypocreomycetidae</taxon>
        <taxon>Hypocreales</taxon>
        <taxon>Nectriaceae</taxon>
        <taxon>Fusarium</taxon>
        <taxon>Fusarium fujikuroi species complex</taxon>
    </lineage>
</organism>
<dbReference type="PANTHER" id="PTHR19959:SF119">
    <property type="entry name" value="FUNGAL LIPASE-LIKE DOMAIN-CONTAINING PROTEIN"/>
    <property type="match status" value="1"/>
</dbReference>
<dbReference type="SMART" id="SM00028">
    <property type="entry name" value="TPR"/>
    <property type="match status" value="8"/>
</dbReference>
<name>A0A1L7VDB7_FUSPR</name>
<evidence type="ECO:0000313" key="3">
    <source>
        <dbReference type="EMBL" id="CZR38222.1"/>
    </source>
</evidence>
<dbReference type="AlphaFoldDB" id="A0A1L7VDB7"/>
<dbReference type="InterPro" id="IPR019734">
    <property type="entry name" value="TPR_rpt"/>
</dbReference>
<reference evidence="4" key="1">
    <citation type="journal article" date="2016" name="Genome Biol. Evol.">
        <title>Comparative 'omics' of the Fusarium fujikuroi species complex highlights differences in genetic potential and metabolite synthesis.</title>
        <authorList>
            <person name="Niehaus E.-M."/>
            <person name="Muensterkoetter M."/>
            <person name="Proctor R.H."/>
            <person name="Brown D.W."/>
            <person name="Sharon A."/>
            <person name="Idan Y."/>
            <person name="Oren-Young L."/>
            <person name="Sieber C.M."/>
            <person name="Novak O."/>
            <person name="Pencik A."/>
            <person name="Tarkowska D."/>
            <person name="Hromadova K."/>
            <person name="Freeman S."/>
            <person name="Maymon M."/>
            <person name="Elazar M."/>
            <person name="Youssef S.A."/>
            <person name="El-Shabrawy E.S.M."/>
            <person name="Shalaby A.B.A."/>
            <person name="Houterman P."/>
            <person name="Brock N.L."/>
            <person name="Burkhardt I."/>
            <person name="Tsavkelova E.A."/>
            <person name="Dickschat J.S."/>
            <person name="Galuszka P."/>
            <person name="Gueldener U."/>
            <person name="Tudzynski B."/>
        </authorList>
    </citation>
    <scope>NUCLEOTIDE SEQUENCE [LARGE SCALE GENOMIC DNA]</scope>
    <source>
        <strain evidence="4">ET1</strain>
    </source>
</reference>
<keyword evidence="4" id="KW-1185">Reference proteome</keyword>
<evidence type="ECO:0000313" key="4">
    <source>
        <dbReference type="Proteomes" id="UP000183971"/>
    </source>
</evidence>
<dbReference type="SUPFAM" id="SSF48452">
    <property type="entry name" value="TPR-like"/>
    <property type="match status" value="1"/>
</dbReference>
<dbReference type="VEuPathDB" id="FungiDB:FPRO_06587"/>
<dbReference type="InterPro" id="IPR024983">
    <property type="entry name" value="CHAT_dom"/>
</dbReference>
<dbReference type="Gene3D" id="1.25.40.10">
    <property type="entry name" value="Tetratricopeptide repeat domain"/>
    <property type="match status" value="3"/>
</dbReference>
<dbReference type="Pfam" id="PF12770">
    <property type="entry name" value="CHAT"/>
    <property type="match status" value="1"/>
</dbReference>
<feature type="coiled-coil region" evidence="1">
    <location>
        <begin position="757"/>
        <end position="784"/>
    </location>
</feature>
<dbReference type="PANTHER" id="PTHR19959">
    <property type="entry name" value="KINESIN LIGHT CHAIN"/>
    <property type="match status" value="1"/>
</dbReference>
<comment type="caution">
    <text evidence="3">The sequence shown here is derived from an EMBL/GenBank/DDBJ whole genome shotgun (WGS) entry which is preliminary data.</text>
</comment>
<gene>
    <name evidence="3" type="ORF">FPRO_06587</name>
</gene>
<dbReference type="InterPro" id="IPR011990">
    <property type="entry name" value="TPR-like_helical_dom_sf"/>
</dbReference>
<sequence length="1196" mass="133687">MECLKLSPESVASLHAMNEAELRALIWKGNSPDTDSEEDLRIRIYSSCLLFEMSNSDNALEEAIFLTKRKIVASLPDKRALNEWLDILKAFLVMLHHSQQKAGQIAETSSRDAMLNDIDLRMTLLKNQAAVSMMRFEQSHIMDDLNLAIAIVEHLIPVTDLSKSSRLQNNLGVMLHKRYQRTEAIKDLSRAIDAIRIAISLTPDDSLDLADRLNNLGLWLSTRFERSGIVEDLDYAVEAAKKAVVLTPEGHQHYAGYLNNLANSHGKRFQRTSTIDDIDRAIEASRRAVKSTSQKHPGFLNSLGVWLCARFEASGELMDLDHSIEAARLAVAITPPSHPDNSVFLDTLGTSLSKKFERTDSVKDLNEALSIFTQCLEVTPSHTQDFASTLNNLGICHGMRFERTGSIADLDHAIERTHESVVSTHRGHPKLPNRLNSLGNQLRARFQRAGAMQDLEHAIDAAEEVIKIATKIHPHYSTYLSSLANKLSLRFERTGEIQNLDRAIELIGEAIQGPLVSHDSLAAYYNNLGSSLRTRYEEAERESDIARAIEACNKAVDLTPKDHPDVYSYLNNLGNAFGSRFSKTDSLDDLDRCIENITKAVKAVPKDHPDRSVMINNLGNWLDKRFEVTKAAGDRDSQIYWFLEGWNSKAASPSQRIRAAGSAAYVYIQQEEWDKASTLLREAVLLLPKVSPRFLAHTDKQSLLSSLSGLTSMAAAAALSANKGPYEALRLLELGRGLISGFVMDIRTDTSELASEYPELVKEIDHLQDEMDQLQSGIDVSTKKDGLETWQRKQDRFRKADEKFERLLVEVRGKSGFESFLLPPIEAELMAAATPDPIIVVNVSFYRCDAFIIESTGIRTIELPDLSQSKLRAWASFPSARSELASRLEWLWEALGHPCLNALGFTSAVFDDSWPHIWWIPTDALSCMPIHAAGRYTTGSTETVLDRTMSSYALNIKSLLHGRKRDLASAYKSQRQSALLVAMRNTPGSGKLPFAEDEANMVKQMCPKLYLKPDTPRPLKEEVLSSLKTCKVFHFAGHGRLTPTEPSKSCLCLEDWKNNPLTVQDIRGKNLESTQPFLAYLSACRTGTNMESRLSDEGIHLVGAFHLTGFRHVIGTLWEVSDRHCVDVAEVFYGTLRDEGMTDMSACKGLHQALRQLRDKGRAKSKGIRDITTVGEEEDKPDLGNTDWMPYVHFGC</sequence>
<accession>A0A1L7VDB7</accession>
<keyword evidence="1" id="KW-0175">Coiled coil</keyword>
<proteinExistence type="predicted"/>
<evidence type="ECO:0000256" key="1">
    <source>
        <dbReference type="SAM" id="Coils"/>
    </source>
</evidence>